<dbReference type="PANTHER" id="PTHR11920:SF335">
    <property type="entry name" value="GUANYLATE CYCLASE"/>
    <property type="match status" value="1"/>
</dbReference>
<organism evidence="10 11">
    <name type="scientific">Astrephomene gubernaculifera</name>
    <dbReference type="NCBI Taxonomy" id="47775"/>
    <lineage>
        <taxon>Eukaryota</taxon>
        <taxon>Viridiplantae</taxon>
        <taxon>Chlorophyta</taxon>
        <taxon>core chlorophytes</taxon>
        <taxon>Chlorophyceae</taxon>
        <taxon>CS clade</taxon>
        <taxon>Chlamydomonadales</taxon>
        <taxon>Astrephomenaceae</taxon>
        <taxon>Astrephomene</taxon>
    </lineage>
</organism>
<feature type="compositionally biased region" description="Low complexity" evidence="8">
    <location>
        <begin position="998"/>
        <end position="1007"/>
    </location>
</feature>
<reference evidence="10 11" key="1">
    <citation type="journal article" date="2021" name="Sci. Rep.">
        <title>Genome sequencing of the multicellular alga Astrephomene provides insights into convergent evolution of germ-soma differentiation.</title>
        <authorList>
            <person name="Yamashita S."/>
            <person name="Yamamoto K."/>
            <person name="Matsuzaki R."/>
            <person name="Suzuki S."/>
            <person name="Yamaguchi H."/>
            <person name="Hirooka S."/>
            <person name="Minakuchi Y."/>
            <person name="Miyagishima S."/>
            <person name="Kawachi M."/>
            <person name="Toyoda A."/>
            <person name="Nozaki H."/>
        </authorList>
    </citation>
    <scope>NUCLEOTIDE SEQUENCE [LARGE SCALE GENOMIC DNA]</scope>
    <source>
        <strain evidence="10 11">NIES-4017</strain>
    </source>
</reference>
<feature type="compositionally biased region" description="Gly residues" evidence="8">
    <location>
        <begin position="708"/>
        <end position="718"/>
    </location>
</feature>
<dbReference type="SUPFAM" id="SSF55073">
    <property type="entry name" value="Nucleotide cyclase"/>
    <property type="match status" value="1"/>
</dbReference>
<evidence type="ECO:0000259" key="9">
    <source>
        <dbReference type="PROSITE" id="PS50125"/>
    </source>
</evidence>
<feature type="region of interest" description="Disordered" evidence="8">
    <location>
        <begin position="788"/>
        <end position="814"/>
    </location>
</feature>
<keyword evidence="5" id="KW-0472">Membrane</keyword>
<evidence type="ECO:0000256" key="3">
    <source>
        <dbReference type="ARBA" id="ARBA00022741"/>
    </source>
</evidence>
<feature type="compositionally biased region" description="Basic residues" evidence="8">
    <location>
        <begin position="293"/>
        <end position="306"/>
    </location>
</feature>
<dbReference type="Gene3D" id="3.30.70.1230">
    <property type="entry name" value="Nucleotide cyclase"/>
    <property type="match status" value="1"/>
</dbReference>
<accession>A0AAD3HSE1</accession>
<evidence type="ECO:0000256" key="2">
    <source>
        <dbReference type="ARBA" id="ARBA00022692"/>
    </source>
</evidence>
<gene>
    <name evidence="10" type="ORF">Agub_g14591</name>
</gene>
<feature type="compositionally biased region" description="Polar residues" evidence="8">
    <location>
        <begin position="802"/>
        <end position="814"/>
    </location>
</feature>
<dbReference type="PROSITE" id="PS50125">
    <property type="entry name" value="GUANYLATE_CYCLASE_2"/>
    <property type="match status" value="1"/>
</dbReference>
<dbReference type="InterPro" id="IPR001054">
    <property type="entry name" value="A/G_cyclase"/>
</dbReference>
<evidence type="ECO:0000256" key="5">
    <source>
        <dbReference type="ARBA" id="ARBA00023136"/>
    </source>
</evidence>
<keyword evidence="2" id="KW-0812">Transmembrane</keyword>
<dbReference type="PANTHER" id="PTHR11920">
    <property type="entry name" value="GUANYLYL CYCLASE"/>
    <property type="match status" value="1"/>
</dbReference>
<evidence type="ECO:0000256" key="6">
    <source>
        <dbReference type="ARBA" id="ARBA00023239"/>
    </source>
</evidence>
<dbReference type="PROSITE" id="PS00452">
    <property type="entry name" value="GUANYLATE_CYCLASE_1"/>
    <property type="match status" value="1"/>
</dbReference>
<dbReference type="InterPro" id="IPR050401">
    <property type="entry name" value="Cyclic_nucleotide_synthase"/>
</dbReference>
<dbReference type="GO" id="GO:0001653">
    <property type="term" value="F:peptide receptor activity"/>
    <property type="evidence" value="ECO:0007669"/>
    <property type="project" value="TreeGrafter"/>
</dbReference>
<feature type="region of interest" description="Disordered" evidence="8">
    <location>
        <begin position="1"/>
        <end position="20"/>
    </location>
</feature>
<dbReference type="GO" id="GO:0007168">
    <property type="term" value="P:receptor guanylyl cyclase signaling pathway"/>
    <property type="evidence" value="ECO:0007669"/>
    <property type="project" value="TreeGrafter"/>
</dbReference>
<dbReference type="Pfam" id="PF00211">
    <property type="entry name" value="Guanylate_cyc"/>
    <property type="match status" value="1"/>
</dbReference>
<evidence type="ECO:0000256" key="7">
    <source>
        <dbReference type="RuleBase" id="RU000405"/>
    </source>
</evidence>
<dbReference type="Proteomes" id="UP001054857">
    <property type="component" value="Unassembled WGS sequence"/>
</dbReference>
<proteinExistence type="inferred from homology"/>
<dbReference type="GO" id="GO:0005886">
    <property type="term" value="C:plasma membrane"/>
    <property type="evidence" value="ECO:0007669"/>
    <property type="project" value="TreeGrafter"/>
</dbReference>
<sequence length="1482" mass="152026">MGAIVNRKPRHKKVAHSTADKDSGAFLKRTLSLVTSCFLVPRSPSHSGEDDHPTRHAPTQSEVRAHNPDCANECERQPVQLHNGLKSSRAEITGAQDACLSLYQALIDASPQYICVYDERTRRLILSNAASKGLPGGSDTLDSLFALDPQSLADAIERVKDGQSWRGLIQLSIPNPCQPAASAELCCLPLALSRRGSAAGIPALSPAVSSSPHDKQLEPAGKSGMLLKRQPLASMASFSLRQALTLIAYPNARRYGPSAAVAAMGANDCGEVLSAQSLPPSGLLLFDLEARSSNRRPTPRPSRSSRRLGTATTLPPPPPPATGTKVTSPEVVAASSAAMYTISQATRAAAAAKAAAAAAAAEAAAVVGSVGAVGGGGGISTACASGDDAGYATAVREDRSVREPVTPPSMLRAPSVLRRETDLSALQDGAQDAIAVERAGSAPAGVASGGVHNAFTAGAVFVPLSGLSGSHRGVDRECQAKAGDGGTVATTCNARTVLLAAHPAPPLQPLSATALAAAHRRCGLAYPVSSPHQSSVHAESSASPPLTAATGAATAPAAATAASAVVSAATGAGAAPTAPKAELLSPFASVPGYCPLLDRDRDRDVDACSSQTNLAKMPQSLRLSRNASPSQEQLMEALTTSTWGARMSNRSVRSVRQSSACGLHGRGCSCTALDGGAAVQGRQDCHLRQHMQQQQQQQRQQQPVRACGEGGSGPGGGAVSNTESDGELLGRLQLARQGSSYEQQQQQQLQHAAVAAQEALLCSSTTSTDSLAAAAAAAAAASPDVCSHRHQAHTGNGYPASRPNSQFHHSRQSYSGFSLHHHALDGAPLGNSGVLPRLLGLATKVSCRQSRLREPLDRRYPYSTQPDVSGRFVSRARSGSAALIPVMTSAAAAAAEQEDDGGASPAPGVATSAEGLASSLFGNGRCFASLGALPELRERCGRSSIHLRTEHETDNSLTLGTIASSTLSSGDEGGDADGSGDVTPPGQSEHPTEAPSSQPHLMHLTPQLQPPPQPPLASHPLGPKSAATASLGADLDSPATLSVSKHGFLQTQAAQQGGQARGVEVQEGHTTFGSNVCGSGQHLEDLSCTPFAAVGASAGSTADISATVLSVVEGAEPLEAAAGTGTAAAGCGGDGGGSGIAPPLEMERWHEVVLSGLRHPVSGEQLILVTQHDVSARVWAEQQLARVMEAEHAMLEAIFPAHVLEHVAIMAAANGEAEGLTARPTIQRLEAEAQAAALQAGLTGLHGCAGGLPPGAPALPPACPGGAAPPAVPIITGDTFLHLSTSHSALTVLFCDIQGFTAMCNVVKPATVMAFLNDLYTRLDAMLDAFGVYKVETIGDCYMVAGGLMKVDEETGAVTVRSDDVDPQHAHRTVHFAKALLRAASAVRLPTTGEPVRLRVGIHSGPAMSGVVGTRMPRFCLFGDTINTASRMESTGVPGAIHVSAATRDLVPGEPWEATGGVQAKGKGLLQTFLLRPPLEPW</sequence>
<feature type="region of interest" description="Disordered" evidence="8">
    <location>
        <begin position="43"/>
        <end position="65"/>
    </location>
</feature>
<dbReference type="CDD" id="cd07302">
    <property type="entry name" value="CHD"/>
    <property type="match status" value="1"/>
</dbReference>
<comment type="similarity">
    <text evidence="7">Belongs to the adenylyl cyclase class-4/guanylyl cyclase family.</text>
</comment>
<keyword evidence="4" id="KW-1133">Transmembrane helix</keyword>
<feature type="region of interest" description="Disordered" evidence="8">
    <location>
        <begin position="289"/>
        <end position="327"/>
    </location>
</feature>
<dbReference type="InterPro" id="IPR029787">
    <property type="entry name" value="Nucleotide_cyclase"/>
</dbReference>
<evidence type="ECO:0000313" key="11">
    <source>
        <dbReference type="Proteomes" id="UP001054857"/>
    </source>
</evidence>
<feature type="region of interest" description="Disordered" evidence="8">
    <location>
        <begin position="528"/>
        <end position="548"/>
    </location>
</feature>
<feature type="region of interest" description="Disordered" evidence="8">
    <location>
        <begin position="956"/>
        <end position="1031"/>
    </location>
</feature>
<dbReference type="GO" id="GO:0035556">
    <property type="term" value="P:intracellular signal transduction"/>
    <property type="evidence" value="ECO:0007669"/>
    <property type="project" value="InterPro"/>
</dbReference>
<dbReference type="InterPro" id="IPR018297">
    <property type="entry name" value="A/G_cyclase_CS"/>
</dbReference>
<evidence type="ECO:0000256" key="1">
    <source>
        <dbReference type="ARBA" id="ARBA00004370"/>
    </source>
</evidence>
<evidence type="ECO:0000256" key="4">
    <source>
        <dbReference type="ARBA" id="ARBA00022989"/>
    </source>
</evidence>
<dbReference type="GO" id="GO:0004383">
    <property type="term" value="F:guanylate cyclase activity"/>
    <property type="evidence" value="ECO:0007669"/>
    <property type="project" value="TreeGrafter"/>
</dbReference>
<comment type="subcellular location">
    <subcellularLocation>
        <location evidence="1">Membrane</location>
    </subcellularLocation>
</comment>
<dbReference type="SMART" id="SM00044">
    <property type="entry name" value="CYCc"/>
    <property type="match status" value="1"/>
</dbReference>
<feature type="compositionally biased region" description="Low complexity" evidence="8">
    <location>
        <begin position="692"/>
        <end position="702"/>
    </location>
</feature>
<keyword evidence="11" id="KW-1185">Reference proteome</keyword>
<protein>
    <recommendedName>
        <fullName evidence="9">Guanylate cyclase domain-containing protein</fullName>
    </recommendedName>
</protein>
<feature type="compositionally biased region" description="Polar residues" evidence="8">
    <location>
        <begin position="956"/>
        <end position="967"/>
    </location>
</feature>
<evidence type="ECO:0000256" key="8">
    <source>
        <dbReference type="SAM" id="MobiDB-lite"/>
    </source>
</evidence>
<dbReference type="GO" id="GO:0004016">
    <property type="term" value="F:adenylate cyclase activity"/>
    <property type="evidence" value="ECO:0007669"/>
    <property type="project" value="TreeGrafter"/>
</dbReference>
<keyword evidence="6 7" id="KW-0456">Lyase</keyword>
<dbReference type="GO" id="GO:0000166">
    <property type="term" value="F:nucleotide binding"/>
    <property type="evidence" value="ECO:0007669"/>
    <property type="project" value="UniProtKB-KW"/>
</dbReference>
<comment type="caution">
    <text evidence="10">The sequence shown here is derived from an EMBL/GenBank/DDBJ whole genome shotgun (WGS) entry which is preliminary data.</text>
</comment>
<name>A0AAD3HSE1_9CHLO</name>
<dbReference type="EMBL" id="BMAR01000057">
    <property type="protein sequence ID" value="GFR52069.1"/>
    <property type="molecule type" value="Genomic_DNA"/>
</dbReference>
<feature type="region of interest" description="Disordered" evidence="8">
    <location>
        <begin position="690"/>
        <end position="726"/>
    </location>
</feature>
<keyword evidence="3" id="KW-0547">Nucleotide-binding</keyword>
<feature type="compositionally biased region" description="Pro residues" evidence="8">
    <location>
        <begin position="1008"/>
        <end position="1017"/>
    </location>
</feature>
<evidence type="ECO:0000313" key="10">
    <source>
        <dbReference type="EMBL" id="GFR52069.1"/>
    </source>
</evidence>
<feature type="domain" description="Guanylate cyclase" evidence="9">
    <location>
        <begin position="1291"/>
        <end position="1433"/>
    </location>
</feature>